<dbReference type="Proteomes" id="UP001524587">
    <property type="component" value="Unassembled WGS sequence"/>
</dbReference>
<proteinExistence type="predicted"/>
<name>A0ABT1W486_9PROT</name>
<comment type="caution">
    <text evidence="2">The sequence shown here is derived from an EMBL/GenBank/DDBJ whole genome shotgun (WGS) entry which is preliminary data.</text>
</comment>
<keyword evidence="3" id="KW-1185">Reference proteome</keyword>
<keyword evidence="2" id="KW-0378">Hydrolase</keyword>
<reference evidence="2 3" key="1">
    <citation type="submission" date="2022-06" db="EMBL/GenBank/DDBJ databases">
        <title>Endosaccharibacter gen. nov., sp. nov., endophytic bacteria isolated from sugarcane.</title>
        <authorList>
            <person name="Pitiwittayakul N."/>
            <person name="Yukphan P."/>
            <person name="Charoenyingcharoen P."/>
            <person name="Tanasupawat S."/>
        </authorList>
    </citation>
    <scope>NUCLEOTIDE SEQUENCE [LARGE SCALE GENOMIC DNA]</scope>
    <source>
        <strain evidence="2 3">KSS8</strain>
    </source>
</reference>
<dbReference type="InterPro" id="IPR015797">
    <property type="entry name" value="NUDIX_hydrolase-like_dom_sf"/>
</dbReference>
<evidence type="ECO:0000313" key="2">
    <source>
        <dbReference type="EMBL" id="MCQ8277230.1"/>
    </source>
</evidence>
<protein>
    <submittedName>
        <fullName evidence="2">NUDIX hydrolase</fullName>
    </submittedName>
</protein>
<evidence type="ECO:0000313" key="3">
    <source>
        <dbReference type="Proteomes" id="UP001524587"/>
    </source>
</evidence>
<dbReference type="Gene3D" id="3.90.79.10">
    <property type="entry name" value="Nucleoside Triphosphate Pyrophosphohydrolase"/>
    <property type="match status" value="1"/>
</dbReference>
<feature type="coiled-coil region" evidence="1">
    <location>
        <begin position="118"/>
        <end position="145"/>
    </location>
</feature>
<evidence type="ECO:0000256" key="1">
    <source>
        <dbReference type="SAM" id="Coils"/>
    </source>
</evidence>
<organism evidence="2 3">
    <name type="scientific">Endosaccharibacter trunci</name>
    <dbReference type="NCBI Taxonomy" id="2812733"/>
    <lineage>
        <taxon>Bacteria</taxon>
        <taxon>Pseudomonadati</taxon>
        <taxon>Pseudomonadota</taxon>
        <taxon>Alphaproteobacteria</taxon>
        <taxon>Acetobacterales</taxon>
        <taxon>Acetobacteraceae</taxon>
        <taxon>Endosaccharibacter</taxon>
    </lineage>
</organism>
<gene>
    <name evidence="2" type="ORF">NFI95_02040</name>
</gene>
<keyword evidence="1" id="KW-0175">Coiled coil</keyword>
<dbReference type="SUPFAM" id="SSF55811">
    <property type="entry name" value="Nudix"/>
    <property type="match status" value="1"/>
</dbReference>
<dbReference type="EMBL" id="JAMSKV010000001">
    <property type="protein sequence ID" value="MCQ8277230.1"/>
    <property type="molecule type" value="Genomic_DNA"/>
</dbReference>
<dbReference type="RefSeq" id="WP_422862666.1">
    <property type="nucleotide sequence ID" value="NZ_JAMSKV010000001.1"/>
</dbReference>
<accession>A0ABT1W486</accession>
<sequence length="227" mass="24606">MRLEAGFSVRAAAPAAIAESETADRIWAEARSDRPGLFDGKVFVADRVSPDHVSGYWTRYRFLYAQLRHPELFPPPHLRALAVNGVLHCRDGIVLGRRGPDAVYRPGCWQAVPAGSVEARTSDAVDITEQLMAELEEEIGLVADETGPVTPIVAMEHPGGRVVDIGCFVATSLPFAAIEHGWRDRGNTEYDALRVIASSEIPAFLRECGPELLGSARILLSYASGGI</sequence>
<dbReference type="GO" id="GO:0016787">
    <property type="term" value="F:hydrolase activity"/>
    <property type="evidence" value="ECO:0007669"/>
    <property type="project" value="UniProtKB-KW"/>
</dbReference>